<evidence type="ECO:0000313" key="3">
    <source>
        <dbReference type="EMBL" id="KAF3161343.1"/>
    </source>
</evidence>
<dbReference type="EMBL" id="JAABOE010000149">
    <property type="protein sequence ID" value="KAF3161343.1"/>
    <property type="molecule type" value="Genomic_DNA"/>
</dbReference>
<comment type="caution">
    <text evidence="3">The sequence shown here is derived from an EMBL/GenBank/DDBJ whole genome shotgun (WGS) entry which is preliminary data.</text>
</comment>
<organism evidence="3 4">
    <name type="scientific">Orbilia oligospora</name>
    <name type="common">Nematode-trapping fungus</name>
    <name type="synonym">Arthrobotrys oligospora</name>
    <dbReference type="NCBI Taxonomy" id="2813651"/>
    <lineage>
        <taxon>Eukaryota</taxon>
        <taxon>Fungi</taxon>
        <taxon>Dikarya</taxon>
        <taxon>Ascomycota</taxon>
        <taxon>Pezizomycotina</taxon>
        <taxon>Orbiliomycetes</taxon>
        <taxon>Orbiliales</taxon>
        <taxon>Orbiliaceae</taxon>
        <taxon>Orbilia</taxon>
    </lineage>
</organism>
<protein>
    <recommendedName>
        <fullName evidence="2">Clr5 domain-containing protein</fullName>
    </recommendedName>
</protein>
<feature type="domain" description="Clr5" evidence="2">
    <location>
        <begin position="1"/>
        <end position="47"/>
    </location>
</feature>
<dbReference type="Pfam" id="PF14420">
    <property type="entry name" value="Clr5"/>
    <property type="match status" value="1"/>
</dbReference>
<gene>
    <name evidence="3" type="ORF">TWF788_002550</name>
</gene>
<name>A0A7C8PAP2_ORBOL</name>
<dbReference type="AlphaFoldDB" id="A0A7C8PAP2"/>
<feature type="compositionally biased region" description="Polar residues" evidence="1">
    <location>
        <begin position="95"/>
        <end position="129"/>
    </location>
</feature>
<reference evidence="3 4" key="1">
    <citation type="submission" date="2019-06" db="EMBL/GenBank/DDBJ databases">
        <authorList>
            <person name="Palmer J.M."/>
        </authorList>
    </citation>
    <scope>NUCLEOTIDE SEQUENCE [LARGE SCALE GENOMIC DNA]</scope>
    <source>
        <strain evidence="3 4">TWF788</strain>
    </source>
</reference>
<accession>A0A7C8PAP2</accession>
<dbReference type="Proteomes" id="UP000479691">
    <property type="component" value="Unassembled WGS sequence"/>
</dbReference>
<evidence type="ECO:0000313" key="4">
    <source>
        <dbReference type="Proteomes" id="UP000479691"/>
    </source>
</evidence>
<evidence type="ECO:0000256" key="1">
    <source>
        <dbReference type="SAM" id="MobiDB-lite"/>
    </source>
</evidence>
<sequence length="639" mass="73807">MTYDWEKHKETLHNLYRSRKTYHEIREYMILNHGFKASINAYKEMLKSNGDGISIVVAGNTIVKRKSRSKRQMLELNQKNIPRELREDSLSRFQGQHNGEQENTSSSSQLSRNTADTRAARNTESQPLESNDIVDERTWPYIEGSPQWWREGNIHPYSYGSIWDNNLGCFLRSSTSSGSVCNCPNFSSPWDCFRYFSLPEKLRLLKSLNIISVLGFPDRYEYGRDMICVLYTILGIIEVYYGEYSVDTESFGKGTRWSWDLVVRVQRRVEQMGQLVLKHPARNPLDIIRLGHLSLTLILPIVAFTPLGEGLRALIERIASLLWRILYVGGKEWGASLRKRALEGCIEGHEHRDSPLDEIGQPQDGSFALHWDRFMSLVLQTNLGPYENQKIDELRQSQTAFNLRQLVTEILPEQVPFGKLHLLAHLFELGTGRSTRCSISSDAFVKLWPKDLQLEEPQSNPLELKIPLRNSPDGKPGVQALVITKLAKTAKLLADSCQKRGDTQIAVDTYYIFHRILIYADTDSYIYALQTEPTSTILSSISMLLIERDMRCEEVGFWETHFEILETLSRPLPFLFRESEAQSDFITAFSILFKLSTQDPRINRHQEDNNRLRKRLTKIWDSTIPETPWPWGHEIIITF</sequence>
<dbReference type="InterPro" id="IPR025676">
    <property type="entry name" value="Clr5_dom"/>
</dbReference>
<evidence type="ECO:0000259" key="2">
    <source>
        <dbReference type="Pfam" id="PF14420"/>
    </source>
</evidence>
<feature type="region of interest" description="Disordered" evidence="1">
    <location>
        <begin position="95"/>
        <end position="130"/>
    </location>
</feature>
<proteinExistence type="predicted"/>